<reference evidence="11 12" key="1">
    <citation type="submission" date="2019-08" db="EMBL/GenBank/DDBJ databases">
        <authorList>
            <person name="Chen S.-C."/>
            <person name="Lai M.-C."/>
            <person name="You Y.-T."/>
        </authorList>
    </citation>
    <scope>NUCLEOTIDE SEQUENCE [LARGE SCALE GENOMIC DNA]</scope>
    <source>
        <strain evidence="11 12">P2F9704a</strain>
    </source>
</reference>
<dbReference type="EC" id="2.7.13.3" evidence="2"/>
<feature type="domain" description="PAS" evidence="9">
    <location>
        <begin position="1225"/>
        <end position="1303"/>
    </location>
</feature>
<dbReference type="PANTHER" id="PTHR43304:SF1">
    <property type="entry name" value="PAC DOMAIN-CONTAINING PROTEIN"/>
    <property type="match status" value="1"/>
</dbReference>
<dbReference type="Pfam" id="PF07568">
    <property type="entry name" value="HisKA_2"/>
    <property type="match status" value="1"/>
</dbReference>
<evidence type="ECO:0000313" key="11">
    <source>
        <dbReference type="EMBL" id="MCQ1537554.1"/>
    </source>
</evidence>
<dbReference type="RefSeq" id="WP_255331462.1">
    <property type="nucleotide sequence ID" value="NZ_VOTZ01000001.1"/>
</dbReference>
<evidence type="ECO:0000256" key="3">
    <source>
        <dbReference type="ARBA" id="ARBA00022553"/>
    </source>
</evidence>
<dbReference type="Pfam" id="PF01590">
    <property type="entry name" value="GAF"/>
    <property type="match status" value="1"/>
</dbReference>
<dbReference type="InterPro" id="IPR000014">
    <property type="entry name" value="PAS"/>
</dbReference>
<dbReference type="SMART" id="SM00091">
    <property type="entry name" value="PAS"/>
    <property type="match status" value="8"/>
</dbReference>
<dbReference type="PROSITE" id="PS50113">
    <property type="entry name" value="PAC"/>
    <property type="match status" value="5"/>
</dbReference>
<comment type="caution">
    <text evidence="11">The sequence shown here is derived from an EMBL/GenBank/DDBJ whole genome shotgun (WGS) entry which is preliminary data.</text>
</comment>
<dbReference type="InterPro" id="IPR013767">
    <property type="entry name" value="PAS_fold"/>
</dbReference>
<dbReference type="Gene3D" id="3.40.50.2300">
    <property type="match status" value="1"/>
</dbReference>
<dbReference type="PROSITE" id="PS50110">
    <property type="entry name" value="RESPONSE_REGULATORY"/>
    <property type="match status" value="1"/>
</dbReference>
<accession>A0ABD4TID0</accession>
<dbReference type="Pfam" id="PF02518">
    <property type="entry name" value="HATPase_c"/>
    <property type="match status" value="1"/>
</dbReference>
<evidence type="ECO:0000313" key="12">
    <source>
        <dbReference type="Proteomes" id="UP001524383"/>
    </source>
</evidence>
<evidence type="ECO:0000256" key="4">
    <source>
        <dbReference type="ARBA" id="ARBA00022679"/>
    </source>
</evidence>
<dbReference type="NCBIfam" id="TIGR00229">
    <property type="entry name" value="sensory_box"/>
    <property type="match status" value="7"/>
</dbReference>
<evidence type="ECO:0000256" key="1">
    <source>
        <dbReference type="ARBA" id="ARBA00000085"/>
    </source>
</evidence>
<dbReference type="Pfam" id="PF08448">
    <property type="entry name" value="PAS_4"/>
    <property type="match status" value="1"/>
</dbReference>
<feature type="domain" description="PAS" evidence="9">
    <location>
        <begin position="949"/>
        <end position="1019"/>
    </location>
</feature>
<dbReference type="GO" id="GO:0004673">
    <property type="term" value="F:protein histidine kinase activity"/>
    <property type="evidence" value="ECO:0007669"/>
    <property type="project" value="UniProtKB-EC"/>
</dbReference>
<dbReference type="InterPro" id="IPR029016">
    <property type="entry name" value="GAF-like_dom_sf"/>
</dbReference>
<dbReference type="Pfam" id="PF13426">
    <property type="entry name" value="PAS_9"/>
    <property type="match status" value="2"/>
</dbReference>
<dbReference type="InterPro" id="IPR003018">
    <property type="entry name" value="GAF"/>
</dbReference>
<dbReference type="PANTHER" id="PTHR43304">
    <property type="entry name" value="PHYTOCHROME-LIKE PROTEIN CPH1"/>
    <property type="match status" value="1"/>
</dbReference>
<dbReference type="SUPFAM" id="SSF52172">
    <property type="entry name" value="CheY-like"/>
    <property type="match status" value="1"/>
</dbReference>
<sequence>MPVSGPGSAPISILFIEDEPSLLEIGQLFLEEDPLLSVVTCDNVPDAIILLKERHFDAIISDYQMPDMNGIDFLKYLRNNGDRTPFIILTGQSREEVVIEALNSGADFYIQKGGDPRAQFAELSNQIRYAVATRRGEAEIQRRLRFERLIGLISSRFVASDDIDLPINVALEDIGSFCGASRSYIFLLREASDVMDNTHEWCADGVSPEIENLQNLSCSLFPWWIKKLRNNEIIRIRDLHEMPPEAAQEKRLLEEQGVRSLIAIPLMMSDGLTGFIGFDNVEMVRDWNREDINILRFCGDIIASALGRRRSEDALRKSEIFSRTLIEQIPDYIILYGNDGRIIFVNPATAIAFGYSVDELMGAHVLSFVPEEFHDLVKQKLVERAEGIQVSPYEVPITAKDGQLITVLVQGAFMEYRDTPTNLLVLTNITDRKRAEEALQKSEERFRRISENAPVGIFQLIRSSFGEFSILYVSNKIPEITGMNPEDLYGDFSSVTGRLHPDYLSGFRNELLGSAVSLKDFEYTFLFASDSGYRWLEVHATPSSQEDGSILWDGVVIDIDERKRADENIRDANRLLEGVLDGVSDIIGIQNPDHSIVRYNRAGYEMLGCSHEEIKGKHCYSLIGRSMPCENCATAVAMKSKKLETVERFVPELDRYLICRSNPVLNDEGEVRLIIEQLTDITDRRRMEDSLRESEERYRLTLDATNDGIWDWDLATGNALLSPQWYMMLGYEPGEMPGSYETWRSLIHPDDIERSEAFIHSNIQEGKEGFQLEFRMRTKENGWKWILARGKVVSRDTEGNPLRLLGTHTDITGRKEAEEALRESEEKFRSLVEHSIEAIAILDQEGTIIFVNSAAAHLLGIENYKTLIGRNVLDFVAEESRDSAIRDLIELFGGKDAYLAGYTILLPRGEKIFVECVGKLIHYDGKKADLISVRDITERKISEEALRKSEEKYRLIAENMADYIWLYDTDFRLQYISPSVERMKGFTVSESMNKTIEEEMTPESYAALGDIIREQMDLEASGRADPNRTITFETEEYCKDGSIIIIDNLARFLRDEDGRPVSILGISRDITERKRAEMELQQKNLELKMADEQLQAAHQRLLAVLDGINAAVYVADIKTHELLFINKYARKITGFTGDIEGKRCWSVMKPGQEEPCGLCTNAMLMKEDGSYAGEFRWEYQIMENGRWYDSHVSMIRWIDGRYVRLKTAIDITERKMADEEALHESEKRYRSLFESMHDGYAHQELVRDPDGSPRDYRFVEVNPAFSKLTGLPPDTIEGKSLHEVLPDMEPVLMEYYAQAAKTGESQVFEHEQADLEKFFEVSVYCSKDGGCTSIFHDISEKKKRDEETRRSLREKEILLKEIHHRVKNNMQVISGLLMLQRKTIDDPTIRELFRESENRVFSIALVHEKLYQSESLSRINYAQYLRTMCETIISSREIRSGTVSLLIHADGIHLSIDKAVPLSLITNELLTNSLKHGYPDGMRGTITIFMEKHENEIVYRFSDNGIGFPADLDYTQTLSLGMRLVTSLVTQLMGRISLIREKGTTFEVTGQHPLS</sequence>
<dbReference type="SMART" id="SM00448">
    <property type="entry name" value="REC"/>
    <property type="match status" value="1"/>
</dbReference>
<dbReference type="InterPro" id="IPR011495">
    <property type="entry name" value="Sig_transdc_His_kin_sub2_dim/P"/>
</dbReference>
<feature type="coiled-coil region" evidence="7">
    <location>
        <begin position="1068"/>
        <end position="1100"/>
    </location>
</feature>
<feature type="domain" description="PAC" evidence="10">
    <location>
        <begin position="1028"/>
        <end position="1082"/>
    </location>
</feature>
<feature type="domain" description="PAC" evidence="10">
    <location>
        <begin position="770"/>
        <end position="823"/>
    </location>
</feature>
<keyword evidence="3 6" id="KW-0597">Phosphoprotein</keyword>
<feature type="domain" description="PAC" evidence="10">
    <location>
        <begin position="639"/>
        <end position="693"/>
    </location>
</feature>
<keyword evidence="7" id="KW-0175">Coiled coil</keyword>
<dbReference type="InterPro" id="IPR035965">
    <property type="entry name" value="PAS-like_dom_sf"/>
</dbReference>
<dbReference type="CDD" id="cd00130">
    <property type="entry name" value="PAS"/>
    <property type="match status" value="6"/>
</dbReference>
<evidence type="ECO:0000256" key="7">
    <source>
        <dbReference type="SAM" id="Coils"/>
    </source>
</evidence>
<protein>
    <recommendedName>
        <fullName evidence="2">histidine kinase</fullName>
        <ecNumber evidence="2">2.7.13.3</ecNumber>
    </recommendedName>
</protein>
<dbReference type="CDD" id="cd00156">
    <property type="entry name" value="REC"/>
    <property type="match status" value="1"/>
</dbReference>
<dbReference type="Pfam" id="PF00072">
    <property type="entry name" value="Response_reg"/>
    <property type="match status" value="1"/>
</dbReference>
<dbReference type="EMBL" id="VOTZ01000001">
    <property type="protein sequence ID" value="MCQ1537554.1"/>
    <property type="molecule type" value="Genomic_DNA"/>
</dbReference>
<proteinExistence type="predicted"/>
<evidence type="ECO:0000259" key="8">
    <source>
        <dbReference type="PROSITE" id="PS50110"/>
    </source>
</evidence>
<dbReference type="Proteomes" id="UP001524383">
    <property type="component" value="Unassembled WGS sequence"/>
</dbReference>
<evidence type="ECO:0000259" key="10">
    <source>
        <dbReference type="PROSITE" id="PS50113"/>
    </source>
</evidence>
<evidence type="ECO:0000259" key="9">
    <source>
        <dbReference type="PROSITE" id="PS50112"/>
    </source>
</evidence>
<dbReference type="PROSITE" id="PS50112">
    <property type="entry name" value="PAS"/>
    <property type="match status" value="7"/>
</dbReference>
<feature type="domain" description="PAC" evidence="10">
    <location>
        <begin position="519"/>
        <end position="571"/>
    </location>
</feature>
<dbReference type="SUPFAM" id="SSF55785">
    <property type="entry name" value="PYP-like sensor domain (PAS domain)"/>
    <property type="match status" value="8"/>
</dbReference>
<feature type="domain" description="Response regulatory" evidence="8">
    <location>
        <begin position="12"/>
        <end position="127"/>
    </location>
</feature>
<dbReference type="Pfam" id="PF08447">
    <property type="entry name" value="PAS_3"/>
    <property type="match status" value="2"/>
</dbReference>
<evidence type="ECO:0000256" key="2">
    <source>
        <dbReference type="ARBA" id="ARBA00012438"/>
    </source>
</evidence>
<dbReference type="InterPro" id="IPR011006">
    <property type="entry name" value="CheY-like_superfamily"/>
</dbReference>
<gene>
    <name evidence="11" type="ORF">FTO68_00910</name>
</gene>
<comment type="catalytic activity">
    <reaction evidence="1">
        <text>ATP + protein L-histidine = ADP + protein N-phospho-L-histidine.</text>
        <dbReference type="EC" id="2.7.13.3"/>
    </reaction>
</comment>
<dbReference type="SMART" id="SM00086">
    <property type="entry name" value="PAC"/>
    <property type="match status" value="5"/>
</dbReference>
<dbReference type="InterPro" id="IPR001610">
    <property type="entry name" value="PAC"/>
</dbReference>
<dbReference type="InterPro" id="IPR052162">
    <property type="entry name" value="Sensor_kinase/Photoreceptor"/>
</dbReference>
<organism evidence="11 12">
    <name type="scientific">Methanocalculus taiwanensis</name>
    <dbReference type="NCBI Taxonomy" id="106207"/>
    <lineage>
        <taxon>Archaea</taxon>
        <taxon>Methanobacteriati</taxon>
        <taxon>Methanobacteriota</taxon>
        <taxon>Stenosarchaea group</taxon>
        <taxon>Methanomicrobia</taxon>
        <taxon>Methanomicrobiales</taxon>
        <taxon>Methanocalculaceae</taxon>
        <taxon>Methanocalculus</taxon>
    </lineage>
</organism>
<feature type="domain" description="PAS" evidence="9">
    <location>
        <begin position="318"/>
        <end position="381"/>
    </location>
</feature>
<name>A0ABD4TID0_9EURY</name>
<feature type="domain" description="PAS" evidence="9">
    <location>
        <begin position="694"/>
        <end position="766"/>
    </location>
</feature>
<evidence type="ECO:0000256" key="5">
    <source>
        <dbReference type="ARBA" id="ARBA00022777"/>
    </source>
</evidence>
<dbReference type="Gene3D" id="3.30.450.40">
    <property type="match status" value="1"/>
</dbReference>
<feature type="domain" description="PAS" evidence="9">
    <location>
        <begin position="442"/>
        <end position="519"/>
    </location>
</feature>
<evidence type="ECO:0000256" key="6">
    <source>
        <dbReference type="PROSITE-ProRule" id="PRU00169"/>
    </source>
</evidence>
<keyword evidence="4" id="KW-0808">Transferase</keyword>
<dbReference type="InterPro" id="IPR013655">
    <property type="entry name" value="PAS_fold_3"/>
</dbReference>
<dbReference type="InterPro" id="IPR036890">
    <property type="entry name" value="HATPase_C_sf"/>
</dbReference>
<dbReference type="SMART" id="SM00065">
    <property type="entry name" value="GAF"/>
    <property type="match status" value="1"/>
</dbReference>
<dbReference type="Gene3D" id="3.30.565.10">
    <property type="entry name" value="Histidine kinase-like ATPase, C-terminal domain"/>
    <property type="match status" value="1"/>
</dbReference>
<dbReference type="SUPFAM" id="SSF55874">
    <property type="entry name" value="ATPase domain of HSP90 chaperone/DNA topoisomerase II/histidine kinase"/>
    <property type="match status" value="1"/>
</dbReference>
<dbReference type="SMART" id="SM00387">
    <property type="entry name" value="HATPase_c"/>
    <property type="match status" value="1"/>
</dbReference>
<keyword evidence="12" id="KW-1185">Reference proteome</keyword>
<dbReference type="SUPFAM" id="SSF55781">
    <property type="entry name" value="GAF domain-like"/>
    <property type="match status" value="1"/>
</dbReference>
<dbReference type="Gene3D" id="6.10.250.490">
    <property type="match status" value="1"/>
</dbReference>
<dbReference type="Pfam" id="PF00989">
    <property type="entry name" value="PAS"/>
    <property type="match status" value="3"/>
</dbReference>
<feature type="domain" description="PAS" evidence="9">
    <location>
        <begin position="824"/>
        <end position="895"/>
    </location>
</feature>
<feature type="modified residue" description="4-aspartylphosphate" evidence="6">
    <location>
        <position position="62"/>
    </location>
</feature>
<dbReference type="InterPro" id="IPR000700">
    <property type="entry name" value="PAS-assoc_C"/>
</dbReference>
<dbReference type="Gene3D" id="3.30.450.20">
    <property type="entry name" value="PAS domain"/>
    <property type="match status" value="8"/>
</dbReference>
<keyword evidence="5" id="KW-0418">Kinase</keyword>
<feature type="domain" description="PAS" evidence="9">
    <location>
        <begin position="1097"/>
        <end position="1136"/>
    </location>
</feature>
<dbReference type="InterPro" id="IPR003594">
    <property type="entry name" value="HATPase_dom"/>
</dbReference>
<dbReference type="InterPro" id="IPR013656">
    <property type="entry name" value="PAS_4"/>
</dbReference>
<dbReference type="InterPro" id="IPR001789">
    <property type="entry name" value="Sig_transdc_resp-reg_receiver"/>
</dbReference>
<feature type="domain" description="PAC" evidence="10">
    <location>
        <begin position="391"/>
        <end position="441"/>
    </location>
</feature>